<evidence type="ECO:0000256" key="6">
    <source>
        <dbReference type="SAM" id="MobiDB-lite"/>
    </source>
</evidence>
<evidence type="ECO:0000256" key="2">
    <source>
        <dbReference type="ARBA" id="ARBA00022771"/>
    </source>
</evidence>
<dbReference type="PANTHER" id="PTHR33248">
    <property type="entry name" value="ZINC ION-BINDING PROTEIN"/>
    <property type="match status" value="1"/>
</dbReference>
<evidence type="ECO:0000256" key="4">
    <source>
        <dbReference type="PROSITE-ProRule" id="PRU01343"/>
    </source>
</evidence>
<dbReference type="STRING" id="870435.A0A0C3K4A6"/>
<feature type="compositionally biased region" description="Basic and acidic residues" evidence="6">
    <location>
        <begin position="75"/>
        <end position="99"/>
    </location>
</feature>
<feature type="compositionally biased region" description="Low complexity" evidence="6">
    <location>
        <begin position="157"/>
        <end position="167"/>
    </location>
</feature>
<feature type="domain" description="GRF-type" evidence="7">
    <location>
        <begin position="3"/>
        <end position="53"/>
    </location>
</feature>
<dbReference type="AlphaFoldDB" id="A0A0C3K4A6"/>
<dbReference type="OrthoDB" id="2670842at2759"/>
<reference evidence="8 9" key="1">
    <citation type="submission" date="2014-04" db="EMBL/GenBank/DDBJ databases">
        <authorList>
            <consortium name="DOE Joint Genome Institute"/>
            <person name="Kuo A."/>
            <person name="Kohler A."/>
            <person name="Costa M.D."/>
            <person name="Nagy L.G."/>
            <person name="Floudas D."/>
            <person name="Copeland A."/>
            <person name="Barry K.W."/>
            <person name="Cichocki N."/>
            <person name="Veneault-Fourrey C."/>
            <person name="LaButti K."/>
            <person name="Lindquist E.A."/>
            <person name="Lipzen A."/>
            <person name="Lundell T."/>
            <person name="Morin E."/>
            <person name="Murat C."/>
            <person name="Sun H."/>
            <person name="Tunlid A."/>
            <person name="Henrissat B."/>
            <person name="Grigoriev I.V."/>
            <person name="Hibbett D.S."/>
            <person name="Martin F."/>
            <person name="Nordberg H.P."/>
            <person name="Cantor M.N."/>
            <person name="Hua S.X."/>
        </authorList>
    </citation>
    <scope>NUCLEOTIDE SEQUENCE [LARGE SCALE GENOMIC DNA]</scope>
    <source>
        <strain evidence="8 9">Marx 270</strain>
    </source>
</reference>
<dbReference type="Proteomes" id="UP000054217">
    <property type="component" value="Unassembled WGS sequence"/>
</dbReference>
<protein>
    <recommendedName>
        <fullName evidence="7">GRF-type domain-containing protein</fullName>
    </recommendedName>
</protein>
<evidence type="ECO:0000256" key="5">
    <source>
        <dbReference type="SAM" id="Coils"/>
    </source>
</evidence>
<dbReference type="EMBL" id="KN831971">
    <property type="protein sequence ID" value="KIO04387.1"/>
    <property type="molecule type" value="Genomic_DNA"/>
</dbReference>
<dbReference type="InParanoid" id="A0A0C3K4A6"/>
<dbReference type="GO" id="GO:0008270">
    <property type="term" value="F:zinc ion binding"/>
    <property type="evidence" value="ECO:0007669"/>
    <property type="project" value="UniProtKB-KW"/>
</dbReference>
<feature type="compositionally biased region" description="Polar residues" evidence="6">
    <location>
        <begin position="56"/>
        <end position="73"/>
    </location>
</feature>
<keyword evidence="3" id="KW-0862">Zinc</keyword>
<keyword evidence="5" id="KW-0175">Coiled coil</keyword>
<gene>
    <name evidence="8" type="ORF">M404DRAFT_1000518</name>
</gene>
<keyword evidence="1" id="KW-0479">Metal-binding</keyword>
<dbReference type="HOGENOM" id="CLU_068507_0_0_1"/>
<feature type="region of interest" description="Disordered" evidence="6">
    <location>
        <begin position="157"/>
        <end position="181"/>
    </location>
</feature>
<dbReference type="Pfam" id="PF06839">
    <property type="entry name" value="Zn_ribbon_GRF"/>
    <property type="match status" value="1"/>
</dbReference>
<accession>A0A0C3K4A6</accession>
<evidence type="ECO:0000313" key="8">
    <source>
        <dbReference type="EMBL" id="KIO04387.1"/>
    </source>
</evidence>
<sequence>MQTSPGRRAPTCVHGAVKRTSHTVRNPNRDFWCCSLPRDRKERCDYFVWADEASVAPSSTPSTIQHPSQSPNSKRFLDIQKGLQERPGNRIDTVDHESSSTDEESSVPQAPPLFLTGPSSSIIQERELPSSSQQPVPRRSLLGLDSPVMAPAEFAAVPASPPSQNQSSGGGSSMLLTPPTTVPRSANGFVSVDAEEPASPTLNKGKGRAVVNSMGGSVENEENPFLERPPAFNVALRADSTPNLLKFLPASSSGSPSRGEQIMTVFNRVKLAEEDLHTNIMQLQELGAVDYLLKTERQKNSFRIGNDAKADRIAELTAEVNALKREVQELKKSNHEKDQQIDSLLNGW</sequence>
<keyword evidence="2 4" id="KW-0863">Zinc-finger</keyword>
<feature type="region of interest" description="Disordered" evidence="6">
    <location>
        <begin position="54"/>
        <end position="117"/>
    </location>
</feature>
<proteinExistence type="predicted"/>
<dbReference type="PROSITE" id="PS51999">
    <property type="entry name" value="ZF_GRF"/>
    <property type="match status" value="1"/>
</dbReference>
<name>A0A0C3K4A6_PISTI</name>
<dbReference type="InterPro" id="IPR010666">
    <property type="entry name" value="Znf_GRF"/>
</dbReference>
<reference evidence="9" key="2">
    <citation type="submission" date="2015-01" db="EMBL/GenBank/DDBJ databases">
        <title>Evolutionary Origins and Diversification of the Mycorrhizal Mutualists.</title>
        <authorList>
            <consortium name="DOE Joint Genome Institute"/>
            <consortium name="Mycorrhizal Genomics Consortium"/>
            <person name="Kohler A."/>
            <person name="Kuo A."/>
            <person name="Nagy L.G."/>
            <person name="Floudas D."/>
            <person name="Copeland A."/>
            <person name="Barry K.W."/>
            <person name="Cichocki N."/>
            <person name="Veneault-Fourrey C."/>
            <person name="LaButti K."/>
            <person name="Lindquist E.A."/>
            <person name="Lipzen A."/>
            <person name="Lundell T."/>
            <person name="Morin E."/>
            <person name="Murat C."/>
            <person name="Riley R."/>
            <person name="Ohm R."/>
            <person name="Sun H."/>
            <person name="Tunlid A."/>
            <person name="Henrissat B."/>
            <person name="Grigoriev I.V."/>
            <person name="Hibbett D.S."/>
            <person name="Martin F."/>
        </authorList>
    </citation>
    <scope>NUCLEOTIDE SEQUENCE [LARGE SCALE GENOMIC DNA]</scope>
    <source>
        <strain evidence="9">Marx 270</strain>
    </source>
</reference>
<organism evidence="8 9">
    <name type="scientific">Pisolithus tinctorius Marx 270</name>
    <dbReference type="NCBI Taxonomy" id="870435"/>
    <lineage>
        <taxon>Eukaryota</taxon>
        <taxon>Fungi</taxon>
        <taxon>Dikarya</taxon>
        <taxon>Basidiomycota</taxon>
        <taxon>Agaricomycotina</taxon>
        <taxon>Agaricomycetes</taxon>
        <taxon>Agaricomycetidae</taxon>
        <taxon>Boletales</taxon>
        <taxon>Sclerodermatineae</taxon>
        <taxon>Pisolithaceae</taxon>
        <taxon>Pisolithus</taxon>
    </lineage>
</organism>
<evidence type="ECO:0000259" key="7">
    <source>
        <dbReference type="PROSITE" id="PS51999"/>
    </source>
</evidence>
<keyword evidence="9" id="KW-1185">Reference proteome</keyword>
<feature type="coiled-coil region" evidence="5">
    <location>
        <begin position="306"/>
        <end position="340"/>
    </location>
</feature>
<evidence type="ECO:0000313" key="9">
    <source>
        <dbReference type="Proteomes" id="UP000054217"/>
    </source>
</evidence>
<evidence type="ECO:0000256" key="1">
    <source>
        <dbReference type="ARBA" id="ARBA00022723"/>
    </source>
</evidence>
<evidence type="ECO:0000256" key="3">
    <source>
        <dbReference type="ARBA" id="ARBA00022833"/>
    </source>
</evidence>